<comment type="caution">
    <text evidence="4">The sequence shown here is derived from an EMBL/GenBank/DDBJ whole genome shotgun (WGS) entry which is preliminary data.</text>
</comment>
<feature type="non-terminal residue" evidence="4">
    <location>
        <position position="379"/>
    </location>
</feature>
<name>A0AAN8ULQ8_9MAGN</name>
<dbReference type="EMBL" id="JBAMMX010000023">
    <property type="protein sequence ID" value="KAK6917825.1"/>
    <property type="molecule type" value="Genomic_DNA"/>
</dbReference>
<feature type="region of interest" description="Disordered" evidence="1">
    <location>
        <begin position="54"/>
        <end position="171"/>
    </location>
</feature>
<feature type="compositionally biased region" description="Low complexity" evidence="1">
    <location>
        <begin position="81"/>
        <end position="90"/>
    </location>
</feature>
<dbReference type="AlphaFoldDB" id="A0AAN8ULQ8"/>
<reference evidence="4 5" key="1">
    <citation type="submission" date="2023-12" db="EMBL/GenBank/DDBJ databases">
        <title>A high-quality genome assembly for Dillenia turbinata (Dilleniales).</title>
        <authorList>
            <person name="Chanderbali A."/>
        </authorList>
    </citation>
    <scope>NUCLEOTIDE SEQUENCE [LARGE SCALE GENOMIC DNA]</scope>
    <source>
        <strain evidence="4">LSX21</strain>
        <tissue evidence="4">Leaf</tissue>
    </source>
</reference>
<dbReference type="PROSITE" id="PS51925">
    <property type="entry name" value="SWIB_MDM2"/>
    <property type="match status" value="1"/>
</dbReference>
<evidence type="ECO:0000313" key="5">
    <source>
        <dbReference type="Proteomes" id="UP001370490"/>
    </source>
</evidence>
<feature type="compositionally biased region" description="Pro residues" evidence="1">
    <location>
        <begin position="111"/>
        <end position="134"/>
    </location>
</feature>
<dbReference type="Pfam" id="PF02201">
    <property type="entry name" value="SWIB"/>
    <property type="match status" value="2"/>
</dbReference>
<protein>
    <submittedName>
        <fullName evidence="4">SWIB/MDM2 domain</fullName>
    </submittedName>
</protein>
<evidence type="ECO:0000259" key="3">
    <source>
        <dbReference type="PROSITE" id="PS51998"/>
    </source>
</evidence>
<dbReference type="SMART" id="SM00151">
    <property type="entry name" value="SWIB"/>
    <property type="match status" value="2"/>
</dbReference>
<dbReference type="Proteomes" id="UP001370490">
    <property type="component" value="Unassembled WGS sequence"/>
</dbReference>
<dbReference type="PANTHER" id="PTHR13844">
    <property type="entry name" value="SWI/SNF-RELATED MATRIX-ASSOCIATED ACTIN-DEPENDENT REGULATOR OF CHROMATIN SUBFAMILY D"/>
    <property type="match status" value="1"/>
</dbReference>
<feature type="domain" description="DEK-C" evidence="3">
    <location>
        <begin position="1"/>
        <end position="57"/>
    </location>
</feature>
<feature type="compositionally biased region" description="Low complexity" evidence="1">
    <location>
        <begin position="135"/>
        <end position="157"/>
    </location>
</feature>
<dbReference type="InterPro" id="IPR036885">
    <property type="entry name" value="SWIB_MDM2_dom_sf"/>
</dbReference>
<dbReference type="InterPro" id="IPR019835">
    <property type="entry name" value="SWIB_domain"/>
</dbReference>
<feature type="compositionally biased region" description="Pro residues" evidence="1">
    <location>
        <begin position="58"/>
        <end position="69"/>
    </location>
</feature>
<feature type="domain" description="DM2" evidence="2">
    <location>
        <begin position="166"/>
        <end position="243"/>
    </location>
</feature>
<gene>
    <name evidence="4" type="ORF">RJ641_018576</name>
</gene>
<dbReference type="InterPro" id="IPR003121">
    <property type="entry name" value="SWIB_MDM2_domain"/>
</dbReference>
<dbReference type="SUPFAM" id="SSF47592">
    <property type="entry name" value="SWIB/MDM2 domain"/>
    <property type="match status" value="2"/>
</dbReference>
<evidence type="ECO:0000259" key="2">
    <source>
        <dbReference type="PROSITE" id="PS51925"/>
    </source>
</evidence>
<dbReference type="PROSITE" id="PS51998">
    <property type="entry name" value="DEK_C"/>
    <property type="match status" value="1"/>
</dbReference>
<keyword evidence="5" id="KW-1185">Reference proteome</keyword>
<organism evidence="4 5">
    <name type="scientific">Dillenia turbinata</name>
    <dbReference type="NCBI Taxonomy" id="194707"/>
    <lineage>
        <taxon>Eukaryota</taxon>
        <taxon>Viridiplantae</taxon>
        <taxon>Streptophyta</taxon>
        <taxon>Embryophyta</taxon>
        <taxon>Tracheophyta</taxon>
        <taxon>Spermatophyta</taxon>
        <taxon>Magnoliopsida</taxon>
        <taxon>eudicotyledons</taxon>
        <taxon>Gunneridae</taxon>
        <taxon>Pentapetalae</taxon>
        <taxon>Dilleniales</taxon>
        <taxon>Dilleniaceae</taxon>
        <taxon>Dillenia</taxon>
    </lineage>
</organism>
<evidence type="ECO:0000256" key="1">
    <source>
        <dbReference type="SAM" id="MobiDB-lite"/>
    </source>
</evidence>
<dbReference type="SUPFAM" id="SSF109715">
    <property type="entry name" value="DEK C-terminal domain"/>
    <property type="match status" value="1"/>
</dbReference>
<dbReference type="CDD" id="cd10567">
    <property type="entry name" value="SWIB-MDM2_like"/>
    <property type="match status" value="1"/>
</dbReference>
<evidence type="ECO:0000313" key="4">
    <source>
        <dbReference type="EMBL" id="KAK6917825.1"/>
    </source>
</evidence>
<dbReference type="Pfam" id="PF08766">
    <property type="entry name" value="DEK_C"/>
    <property type="match status" value="1"/>
</dbReference>
<dbReference type="InterPro" id="IPR014876">
    <property type="entry name" value="DEK_C"/>
</dbReference>
<accession>A0AAN8ULQ8</accession>
<dbReference type="Gene3D" id="1.10.245.10">
    <property type="entry name" value="SWIB/MDM2 domain"/>
    <property type="match status" value="2"/>
</dbReference>
<proteinExistence type="predicted"/>
<sequence length="379" mass="42258">MVSDQEIAKGVESVLRQSDPNAVVSFNGVVQQVEAKLGLDLSHKAGFIRDQLRLLLGSPPPPPPQPQAHPHPHPKDHFALQHHPQFQSPHPHLPPHFALQHRSQFRTHPSQPQPPPPQLQPQPPPPQPPPPQANPQPVVQNVVAVTPQTPKESTPTGTKRRGGPGGLNKHCGVSPQLQVIVGEPTMPRTQIVKQLWAYIRKNNLQDPSNKRKIICDDALRLVFETDCTDMFKMNKLLAKHIIPLEPTKASSHSKRPKIDVESAIENTDPGQSPAIISDALAKFFGTGEREMIQSEVLRRVWEYIKFNRLELRELLGCESISALGIPEMFLCFLQMTRCSLATYDGTMDYEDVLFAFSLIYKGGSCVKSHHEENSKLNVS</sequence>